<dbReference type="AlphaFoldDB" id="A0AB34FDZ2"/>
<accession>A0AB34FDZ2</accession>
<gene>
    <name evidence="1" type="ORF">O9K51_10389</name>
</gene>
<proteinExistence type="predicted"/>
<name>A0AB34FDZ2_9HYPO</name>
<dbReference type="Proteomes" id="UP001163105">
    <property type="component" value="Unassembled WGS sequence"/>
</dbReference>
<evidence type="ECO:0000313" key="2">
    <source>
        <dbReference type="Proteomes" id="UP001163105"/>
    </source>
</evidence>
<protein>
    <submittedName>
        <fullName evidence="1">Uncharacterized protein</fullName>
    </submittedName>
</protein>
<evidence type="ECO:0000313" key="1">
    <source>
        <dbReference type="EMBL" id="KAJ6437090.1"/>
    </source>
</evidence>
<dbReference type="EMBL" id="JAQHRD010000014">
    <property type="protein sequence ID" value="KAJ6437090.1"/>
    <property type="molecule type" value="Genomic_DNA"/>
</dbReference>
<sequence length="188" mass="20697">MWFHLAVGVHAQFAGIVPPLELGGKAALHQLRSPRSLVTGPEPKFRNHDPLDLAEIMSIRDLQAMEVFQIGVVIKPETITVWIHVECHGAETEVLHSSVLAEGVHARLLANMESHWIRAPLECIIFLASRAVVLLTPYGISGGQFQAVKLCGITRFSFGFGGAGRRTSPRPSDVVSVTKLYNSWRRPC</sequence>
<organism evidence="1 2">
    <name type="scientific">Purpureocillium lavendulum</name>
    <dbReference type="NCBI Taxonomy" id="1247861"/>
    <lineage>
        <taxon>Eukaryota</taxon>
        <taxon>Fungi</taxon>
        <taxon>Dikarya</taxon>
        <taxon>Ascomycota</taxon>
        <taxon>Pezizomycotina</taxon>
        <taxon>Sordariomycetes</taxon>
        <taxon>Hypocreomycetidae</taxon>
        <taxon>Hypocreales</taxon>
        <taxon>Ophiocordycipitaceae</taxon>
        <taxon>Purpureocillium</taxon>
    </lineage>
</organism>
<comment type="caution">
    <text evidence="1">The sequence shown here is derived from an EMBL/GenBank/DDBJ whole genome shotgun (WGS) entry which is preliminary data.</text>
</comment>
<keyword evidence="2" id="KW-1185">Reference proteome</keyword>
<reference evidence="1" key="1">
    <citation type="submission" date="2023-01" db="EMBL/GenBank/DDBJ databases">
        <title>The growth and conidiation of Purpureocillium lavendulum are regulated by nitrogen source and histone H3K14 acetylation.</title>
        <authorList>
            <person name="Tang P."/>
            <person name="Han J."/>
            <person name="Zhang C."/>
            <person name="Tang P."/>
            <person name="Qi F."/>
            <person name="Zhang K."/>
            <person name="Liang L."/>
        </authorList>
    </citation>
    <scope>NUCLEOTIDE SEQUENCE</scope>
    <source>
        <strain evidence="1">YMF1.00683</strain>
    </source>
</reference>